<dbReference type="RefSeq" id="WP_238805013.1">
    <property type="nucleotide sequence ID" value="NZ_CAKLPY010000001.1"/>
</dbReference>
<feature type="transmembrane region" description="Helical" evidence="5">
    <location>
        <begin position="37"/>
        <end position="59"/>
    </location>
</feature>
<dbReference type="PIRSF" id="PIRSF006060">
    <property type="entry name" value="AA_transporter"/>
    <property type="match status" value="1"/>
</dbReference>
<dbReference type="EMBL" id="CAKLPY010000001">
    <property type="protein sequence ID" value="CAH0994867.1"/>
    <property type="molecule type" value="Genomic_DNA"/>
</dbReference>
<evidence type="ECO:0000256" key="3">
    <source>
        <dbReference type="ARBA" id="ARBA00022989"/>
    </source>
</evidence>
<feature type="transmembrane region" description="Helical" evidence="5">
    <location>
        <begin position="411"/>
        <end position="433"/>
    </location>
</feature>
<organism evidence="6 7">
    <name type="scientific">Emticicia aquatica</name>
    <dbReference type="NCBI Taxonomy" id="1681835"/>
    <lineage>
        <taxon>Bacteria</taxon>
        <taxon>Pseudomonadati</taxon>
        <taxon>Bacteroidota</taxon>
        <taxon>Cytophagia</taxon>
        <taxon>Cytophagales</taxon>
        <taxon>Leadbetterellaceae</taxon>
        <taxon>Emticicia</taxon>
    </lineage>
</organism>
<evidence type="ECO:0000256" key="1">
    <source>
        <dbReference type="ARBA" id="ARBA00004141"/>
    </source>
</evidence>
<keyword evidence="4 5" id="KW-0472">Membrane</keyword>
<feature type="transmembrane region" description="Helical" evidence="5">
    <location>
        <begin position="168"/>
        <end position="187"/>
    </location>
</feature>
<evidence type="ECO:0000256" key="5">
    <source>
        <dbReference type="SAM" id="Phobius"/>
    </source>
</evidence>
<feature type="transmembrane region" description="Helical" evidence="5">
    <location>
        <begin position="138"/>
        <end position="156"/>
    </location>
</feature>
<sequence>MSKLIPKIGLRAATILVVSVIVGSGVFKKIAPMSAELGSPLLVILCWILAGIISLAGALSTAEMASMFPDSGGEYAYFQKIYGRFFAFLYGWGNFTVMKTAAIAALAYIFAQSFNSLIPLPSSNLSCIIFGINIFDNLSIKLLASLLTILLTYLNYRGIKFAESLSSILTYLMFIAVLLFIIFGLKAEEGSFENLTQKSVNFDESKLYGWGMMKAMMIASLGAFWGYEGWNHIGYIGEEVKNPQKNLPLALGIGTGIVILIYVMLNIVFVYILPIDFFIQLNETPNKIAAIEVANKILGSTGMLFVACLILITTLNATNSSIMMSARIFYAMARDQLFFKKAASIHPIYKTPDVALLLQSIWSILLIWSGSFDQLTDMLIFASFIYYGSTALGVIILRLKNPEIERKYKVIGYPFVPIFFVLFCVSLLFVTIFNQPYEALFGLGLIATGIPFYLFWK</sequence>
<dbReference type="PANTHER" id="PTHR11785:SF512">
    <property type="entry name" value="SOBREMESA, ISOFORM B"/>
    <property type="match status" value="1"/>
</dbReference>
<feature type="transmembrane region" description="Helical" evidence="5">
    <location>
        <begin position="85"/>
        <end position="111"/>
    </location>
</feature>
<dbReference type="InterPro" id="IPR002293">
    <property type="entry name" value="AA/rel_permease1"/>
</dbReference>
<comment type="caution">
    <text evidence="6">The sequence shown here is derived from an EMBL/GenBank/DDBJ whole genome shotgun (WGS) entry which is preliminary data.</text>
</comment>
<feature type="transmembrane region" description="Helical" evidence="5">
    <location>
        <begin position="247"/>
        <end position="273"/>
    </location>
</feature>
<reference evidence="6" key="1">
    <citation type="submission" date="2021-12" db="EMBL/GenBank/DDBJ databases">
        <authorList>
            <person name="Rodrigo-Torres L."/>
            <person name="Arahal R. D."/>
            <person name="Lucena T."/>
        </authorList>
    </citation>
    <scope>NUCLEOTIDE SEQUENCE</scope>
    <source>
        <strain evidence="6">CECT 8858</strain>
    </source>
</reference>
<evidence type="ECO:0000313" key="6">
    <source>
        <dbReference type="EMBL" id="CAH0994867.1"/>
    </source>
</evidence>
<evidence type="ECO:0000256" key="2">
    <source>
        <dbReference type="ARBA" id="ARBA00022692"/>
    </source>
</evidence>
<dbReference type="PANTHER" id="PTHR11785">
    <property type="entry name" value="AMINO ACID TRANSPORTER"/>
    <property type="match status" value="1"/>
</dbReference>
<accession>A0ABN8EVE1</accession>
<feature type="transmembrane region" description="Helical" evidence="5">
    <location>
        <begin position="304"/>
        <end position="333"/>
    </location>
</feature>
<feature type="transmembrane region" description="Helical" evidence="5">
    <location>
        <begin position="354"/>
        <end position="372"/>
    </location>
</feature>
<feature type="transmembrane region" description="Helical" evidence="5">
    <location>
        <begin position="207"/>
        <end position="227"/>
    </location>
</feature>
<feature type="transmembrane region" description="Helical" evidence="5">
    <location>
        <begin position="378"/>
        <end position="399"/>
    </location>
</feature>
<feature type="transmembrane region" description="Helical" evidence="5">
    <location>
        <begin position="439"/>
        <end position="456"/>
    </location>
</feature>
<evidence type="ECO:0000313" key="7">
    <source>
        <dbReference type="Proteomes" id="UP000837932"/>
    </source>
</evidence>
<feature type="transmembrane region" description="Helical" evidence="5">
    <location>
        <begin position="12"/>
        <end position="31"/>
    </location>
</feature>
<comment type="subcellular location">
    <subcellularLocation>
        <location evidence="1">Membrane</location>
        <topology evidence="1">Multi-pass membrane protein</topology>
    </subcellularLocation>
</comment>
<keyword evidence="3 5" id="KW-1133">Transmembrane helix</keyword>
<protein>
    <submittedName>
        <fullName evidence="6">Serine/threonine exchanger SteT</fullName>
    </submittedName>
</protein>
<keyword evidence="2 5" id="KW-0812">Transmembrane</keyword>
<dbReference type="InterPro" id="IPR050598">
    <property type="entry name" value="AminoAcid_Transporter"/>
</dbReference>
<keyword evidence="7" id="KW-1185">Reference proteome</keyword>
<gene>
    <name evidence="6" type="primary">steT_1</name>
    <name evidence="6" type="ORF">EMA8858_00980</name>
</gene>
<proteinExistence type="predicted"/>
<name>A0ABN8EVE1_9BACT</name>
<evidence type="ECO:0000256" key="4">
    <source>
        <dbReference type="ARBA" id="ARBA00023136"/>
    </source>
</evidence>
<dbReference type="Pfam" id="PF13520">
    <property type="entry name" value="AA_permease_2"/>
    <property type="match status" value="1"/>
</dbReference>
<dbReference type="Gene3D" id="1.20.1740.10">
    <property type="entry name" value="Amino acid/polyamine transporter I"/>
    <property type="match status" value="1"/>
</dbReference>
<dbReference type="Proteomes" id="UP000837932">
    <property type="component" value="Unassembled WGS sequence"/>
</dbReference>